<dbReference type="EMBL" id="RAHC01000011">
    <property type="protein sequence ID" value="RUP76022.1"/>
    <property type="molecule type" value="Genomic_DNA"/>
</dbReference>
<dbReference type="Pfam" id="PF13359">
    <property type="entry name" value="DDE_Tnp_4"/>
    <property type="match status" value="1"/>
</dbReference>
<dbReference type="InterPro" id="IPR027805">
    <property type="entry name" value="Transposase_HTH_dom"/>
</dbReference>
<evidence type="ECO:0000256" key="7">
    <source>
        <dbReference type="SAM" id="Phobius"/>
    </source>
</evidence>
<name>A0A433ENW2_9MOLU</name>
<dbReference type="GO" id="GO:0032196">
    <property type="term" value="P:transposition"/>
    <property type="evidence" value="ECO:0007669"/>
    <property type="project" value="UniProtKB-KW"/>
</dbReference>
<dbReference type="NCBIfam" id="NF033581">
    <property type="entry name" value="transpos_IS5_4"/>
    <property type="match status" value="1"/>
</dbReference>
<evidence type="ECO:0000256" key="1">
    <source>
        <dbReference type="ARBA" id="ARBA00001968"/>
    </source>
</evidence>
<evidence type="ECO:0000256" key="2">
    <source>
        <dbReference type="ARBA" id="ARBA00010075"/>
    </source>
</evidence>
<keyword evidence="5" id="KW-0238">DNA-binding</keyword>
<dbReference type="Pfam" id="PF13613">
    <property type="entry name" value="HTH_Tnp_4"/>
    <property type="match status" value="1"/>
</dbReference>
<accession>A0A433ENW2</accession>
<proteinExistence type="inferred from homology"/>
<comment type="cofactor">
    <cofactor evidence="1">
        <name>a divalent metal cation</name>
        <dbReference type="ChEBI" id="CHEBI:60240"/>
    </cofactor>
</comment>
<dbReference type="GO" id="GO:0006310">
    <property type="term" value="P:DNA recombination"/>
    <property type="evidence" value="ECO:0007669"/>
    <property type="project" value="UniProtKB-KW"/>
</dbReference>
<dbReference type="GO" id="GO:0046872">
    <property type="term" value="F:metal ion binding"/>
    <property type="evidence" value="ECO:0007669"/>
    <property type="project" value="UniProtKB-KW"/>
</dbReference>
<evidence type="ECO:0000313" key="10">
    <source>
        <dbReference type="EMBL" id="RUP76022.1"/>
    </source>
</evidence>
<feature type="domain" description="DDE Tnp4" evidence="8">
    <location>
        <begin position="120"/>
        <end position="255"/>
    </location>
</feature>
<organism evidence="10 11">
    <name type="scientific">Spiroplasma poulsonii</name>
    <dbReference type="NCBI Taxonomy" id="2138"/>
    <lineage>
        <taxon>Bacteria</taxon>
        <taxon>Bacillati</taxon>
        <taxon>Mycoplasmatota</taxon>
        <taxon>Mollicutes</taxon>
        <taxon>Entomoplasmatales</taxon>
        <taxon>Spiroplasmataceae</taxon>
        <taxon>Spiroplasma</taxon>
    </lineage>
</organism>
<feature type="transmembrane region" description="Helical" evidence="7">
    <location>
        <begin position="261"/>
        <end position="282"/>
    </location>
</feature>
<keyword evidence="7" id="KW-1133">Transmembrane helix</keyword>
<dbReference type="GO" id="GO:0003677">
    <property type="term" value="F:DNA binding"/>
    <property type="evidence" value="ECO:0007669"/>
    <property type="project" value="UniProtKB-KW"/>
</dbReference>
<evidence type="ECO:0000256" key="5">
    <source>
        <dbReference type="ARBA" id="ARBA00023125"/>
    </source>
</evidence>
<comment type="similarity">
    <text evidence="2">Belongs to the transposase 11 family.</text>
</comment>
<evidence type="ECO:0000256" key="4">
    <source>
        <dbReference type="ARBA" id="ARBA00022723"/>
    </source>
</evidence>
<keyword evidence="7" id="KW-0812">Transmembrane</keyword>
<dbReference type="Proteomes" id="UP000274545">
    <property type="component" value="Unassembled WGS sequence"/>
</dbReference>
<dbReference type="AlphaFoldDB" id="A0A433ENW2"/>
<keyword evidence="7" id="KW-0472">Membrane</keyword>
<evidence type="ECO:0000259" key="8">
    <source>
        <dbReference type="Pfam" id="PF13359"/>
    </source>
</evidence>
<evidence type="ECO:0000259" key="9">
    <source>
        <dbReference type="Pfam" id="PF13613"/>
    </source>
</evidence>
<evidence type="ECO:0000256" key="3">
    <source>
        <dbReference type="ARBA" id="ARBA00022578"/>
    </source>
</evidence>
<keyword evidence="6" id="KW-0233">DNA recombination</keyword>
<protein>
    <submittedName>
        <fullName evidence="10">IS5 family transposase</fullName>
    </submittedName>
</protein>
<dbReference type="InterPro" id="IPR047959">
    <property type="entry name" value="Transpos_IS5"/>
</dbReference>
<keyword evidence="3" id="KW-0815">Transposition</keyword>
<feature type="domain" description="Transposase Helix-turn-helix" evidence="9">
    <location>
        <begin position="47"/>
        <end position="95"/>
    </location>
</feature>
<evidence type="ECO:0000313" key="11">
    <source>
        <dbReference type="Proteomes" id="UP000274545"/>
    </source>
</evidence>
<reference evidence="10 11" key="1">
    <citation type="journal article" date="2019" name="Genome Biol. Evol.">
        <title>Toxin and genome evolution in a Drosophila defensive symbiosis.</title>
        <authorList>
            <person name="Ballinger M.J."/>
            <person name="Gawryluk R.M."/>
            <person name="Perlman S.J."/>
        </authorList>
    </citation>
    <scope>NUCLEOTIDE SEQUENCE [LARGE SCALE GENOMIC DNA]</scope>
    <source>
        <strain evidence="11">sNeo</strain>
    </source>
</reference>
<keyword evidence="4" id="KW-0479">Metal-binding</keyword>
<sequence length="288" mass="34202">MNNNKFNTLNDREWLRLTGIKKSTFNKMLDILKVAEIEKFKKGGKTNKLSLENRLLMTLLYWREYQTYFHLGKSFDISEANCYRNIKWIEDILIKNSDFQQLAGKKALINDYFNDKTIIIDATETPIQPPKKRQKQSYSGKKKKHTIKTQVIIEQETKKIIATSFSLGKKHNYALFKESKIPILKNTKLIVDSGYQGIQKNHNNVLIPTKKTKKNPLNKEQKQYNRLVSKMRIIIENIFAILKKFKIITEKYRNRRKRFGLRFNLIASIYNLQLLDFLHYLLKNCKYL</sequence>
<dbReference type="InterPro" id="IPR027806">
    <property type="entry name" value="HARBI1_dom"/>
</dbReference>
<evidence type="ECO:0000256" key="6">
    <source>
        <dbReference type="ARBA" id="ARBA00023172"/>
    </source>
</evidence>
<comment type="caution">
    <text evidence="10">The sequence shown here is derived from an EMBL/GenBank/DDBJ whole genome shotgun (WGS) entry which is preliminary data.</text>
</comment>
<gene>
    <name evidence="10" type="ORF">D6D54_07070</name>
</gene>